<dbReference type="OrthoDB" id="7862313at2759"/>
<dbReference type="RefSeq" id="XP_019020024.1">
    <property type="nucleotide sequence ID" value="XM_019160372.1"/>
</dbReference>
<dbReference type="InterPro" id="IPR001494">
    <property type="entry name" value="Importin-beta_N"/>
</dbReference>
<dbReference type="STRING" id="763406.A0A1E3NS56"/>
<evidence type="ECO:0000256" key="7">
    <source>
        <dbReference type="ARBA" id="ARBA00023242"/>
    </source>
</evidence>
<evidence type="ECO:0000256" key="3">
    <source>
        <dbReference type="ARBA" id="ARBA00022448"/>
    </source>
</evidence>
<keyword evidence="6" id="KW-0653">Protein transport</keyword>
<dbReference type="EMBL" id="KV454001">
    <property type="protein sequence ID" value="ODQ48911.1"/>
    <property type="molecule type" value="Genomic_DNA"/>
</dbReference>
<dbReference type="InterPro" id="IPR040122">
    <property type="entry name" value="Importin_beta"/>
</dbReference>
<dbReference type="GO" id="GO:0005634">
    <property type="term" value="C:nucleus"/>
    <property type="evidence" value="ECO:0007669"/>
    <property type="project" value="EnsemblFungi"/>
</dbReference>
<dbReference type="PANTHER" id="PTHR10527">
    <property type="entry name" value="IMPORTIN BETA"/>
    <property type="match status" value="1"/>
</dbReference>
<dbReference type="Pfam" id="PF25780">
    <property type="entry name" value="TPR_IPO5"/>
    <property type="match status" value="1"/>
</dbReference>
<reference evidence="10 11" key="1">
    <citation type="journal article" date="2016" name="Proc. Natl. Acad. Sci. U.S.A.">
        <title>Comparative genomics of biotechnologically important yeasts.</title>
        <authorList>
            <person name="Riley R."/>
            <person name="Haridas S."/>
            <person name="Wolfe K.H."/>
            <person name="Lopes M.R."/>
            <person name="Hittinger C.T."/>
            <person name="Goeker M."/>
            <person name="Salamov A.A."/>
            <person name="Wisecaver J.H."/>
            <person name="Long T.M."/>
            <person name="Calvey C.H."/>
            <person name="Aerts A.L."/>
            <person name="Barry K.W."/>
            <person name="Choi C."/>
            <person name="Clum A."/>
            <person name="Coughlan A.Y."/>
            <person name="Deshpande S."/>
            <person name="Douglass A.P."/>
            <person name="Hanson S.J."/>
            <person name="Klenk H.-P."/>
            <person name="LaButti K.M."/>
            <person name="Lapidus A."/>
            <person name="Lindquist E.A."/>
            <person name="Lipzen A.M."/>
            <person name="Meier-Kolthoff J.P."/>
            <person name="Ohm R.A."/>
            <person name="Otillar R.P."/>
            <person name="Pangilinan J.L."/>
            <person name="Peng Y."/>
            <person name="Rokas A."/>
            <person name="Rosa C.A."/>
            <person name="Scheuner C."/>
            <person name="Sibirny A.A."/>
            <person name="Slot J.C."/>
            <person name="Stielow J.B."/>
            <person name="Sun H."/>
            <person name="Kurtzman C.P."/>
            <person name="Blackwell M."/>
            <person name="Grigoriev I.V."/>
            <person name="Jeffries T.W."/>
        </authorList>
    </citation>
    <scope>NUCLEOTIDE SEQUENCE [LARGE SCALE GENOMIC DNA]</scope>
    <source>
        <strain evidence="10 11">NRRL Y-2026</strain>
    </source>
</reference>
<proteinExistence type="predicted"/>
<dbReference type="GO" id="GO:0031267">
    <property type="term" value="F:small GTPase binding"/>
    <property type="evidence" value="ECO:0007669"/>
    <property type="project" value="InterPro"/>
</dbReference>
<dbReference type="GO" id="GO:2000220">
    <property type="term" value="P:regulation of pseudohyphal growth"/>
    <property type="evidence" value="ECO:0007669"/>
    <property type="project" value="EnsemblFungi"/>
</dbReference>
<dbReference type="GO" id="GO:0005737">
    <property type="term" value="C:cytoplasm"/>
    <property type="evidence" value="ECO:0007669"/>
    <property type="project" value="UniProtKB-SubCell"/>
</dbReference>
<dbReference type="InterPro" id="IPR058584">
    <property type="entry name" value="IMB1_TNPO1-like_TPR"/>
</dbReference>
<sequence>MDQQFVQSLENTLSMVLLPDNEAIKQATNHLKTEFFTKAVSLPALFQILQSSSNEGVKKLASVEAKKLVPKYWEVLDDSIQESIRGSLLPFAFTYPKEDIRHSTSRLIADIAYSDIENEKWDSLLQSLVSAATDADQQRRETATFILYCILEQLPLAWLEHSASFLELFATTLQDSQSPVVQINTVLCLEALSSAIDEDESLLNTLATPFSSLVPSMLQVLKASLSYDDTDKTKELFTAFNYLVMLDMKLLGHNFLKIVHFMMEVAINTELDSQIRGYALTNLTQCVSYRKSKIAQAQIGQQLAQTALRIAGEEDDSIEDQLSSESEENENEEDEPNALAIRLLNILAYELPPNQVIQPVLEASSAMLQSSSAYERRASLLAISACVEGGPDYLSVQLPKIIQMIAAGLHDSSIIVQAAALKCLAILGESLKDSVAEYYATLMQPIITIIDSTDKILVYKFATYALDTLIEYMASDAIKDYIEPLMNKLFHMLDSAQSSSLKSAIVSAIGSVAYASGKYFTPYFQNSIQLLEKFIANMDELEGMTEDDIELRAQTFENISSMARAVGSEAFGPYAEPLMNASYSAIHCDNSRLREAGFAFISNMAKVYGEQFSSFLPKIIPEIQKCLEQDEFQLNLEDGEPDEESLAENLNFASGISTEKEVALVALGDLAVGSKGAFAPYVESTITILKQQIIESFSIGASCINIMWKITKSMYDIYGNDETVAALIKTVRENTVELMIDEVDVNMIIVCLDCIYEYAKDMGKIAIVDAGDSKSLPTLLEQLLLILKNEHPCQEKDEDMPSDEDTNETDAVVYDSALEVLISLSTALNEEFPQIFAQFKDLIYAQINSKSKSKRVSTLGCLAEITNGMKANNPYSQELLEIFVAKLTNEKSSEVRGNAAYGVGIAIEFATFDASAAYPTVLQALSKLLNKADKEALKNEDGDEETAETINRTFANACGCVARMTLKHGAAVPVDAILPVLFEHLPLETGFEENTPIFHLIIKLSSEENSWINANIPAVINYFAGVFEKEAEKDKLVAESTLGREENIERLNQFSDNEIKGKVVEYLKWLNTKSNGAVAANAILTSVVA</sequence>
<evidence type="ECO:0000256" key="5">
    <source>
        <dbReference type="ARBA" id="ARBA00022737"/>
    </source>
</evidence>
<dbReference type="Pfam" id="PF03810">
    <property type="entry name" value="IBN_N"/>
    <property type="match status" value="1"/>
</dbReference>
<accession>A0A1E3NS56</accession>
<protein>
    <recommendedName>
        <fullName evidence="9">Importin N-terminal domain-containing protein</fullName>
    </recommendedName>
</protein>
<organism evidence="10 11">
    <name type="scientific">Pichia membranifaciens NRRL Y-2026</name>
    <dbReference type="NCBI Taxonomy" id="763406"/>
    <lineage>
        <taxon>Eukaryota</taxon>
        <taxon>Fungi</taxon>
        <taxon>Dikarya</taxon>
        <taxon>Ascomycota</taxon>
        <taxon>Saccharomycotina</taxon>
        <taxon>Pichiomycetes</taxon>
        <taxon>Pichiales</taxon>
        <taxon>Pichiaceae</taxon>
        <taxon>Pichia</taxon>
    </lineage>
</organism>
<evidence type="ECO:0000256" key="1">
    <source>
        <dbReference type="ARBA" id="ARBA00004123"/>
    </source>
</evidence>
<gene>
    <name evidence="10" type="ORF">PICMEDRAFT_14432</name>
</gene>
<dbReference type="SMART" id="SM01349">
    <property type="entry name" value="TOG"/>
    <property type="match status" value="1"/>
</dbReference>
<name>A0A1E3NS56_9ASCO</name>
<dbReference type="InterPro" id="IPR011989">
    <property type="entry name" value="ARM-like"/>
</dbReference>
<dbReference type="GeneID" id="30177059"/>
<keyword evidence="11" id="KW-1185">Reference proteome</keyword>
<keyword evidence="3" id="KW-0813">Transport</keyword>
<dbReference type="InterPro" id="IPR016024">
    <property type="entry name" value="ARM-type_fold"/>
</dbReference>
<dbReference type="AlphaFoldDB" id="A0A1E3NS56"/>
<dbReference type="PROSITE" id="PS50166">
    <property type="entry name" value="IMPORTIN_B_NT"/>
    <property type="match status" value="1"/>
</dbReference>
<dbReference type="InterPro" id="IPR057672">
    <property type="entry name" value="TPR_IPO4/5"/>
</dbReference>
<evidence type="ECO:0000256" key="6">
    <source>
        <dbReference type="ARBA" id="ARBA00022927"/>
    </source>
</evidence>
<dbReference type="GO" id="GO:0006607">
    <property type="term" value="P:NLS-bearing protein import into nucleus"/>
    <property type="evidence" value="ECO:0007669"/>
    <property type="project" value="EnsemblFungi"/>
</dbReference>
<dbReference type="Pfam" id="PF25574">
    <property type="entry name" value="TPR_IMB1"/>
    <property type="match status" value="1"/>
</dbReference>
<keyword evidence="4" id="KW-0963">Cytoplasm</keyword>
<dbReference type="InterPro" id="IPR034085">
    <property type="entry name" value="TOG"/>
</dbReference>
<dbReference type="GO" id="GO:0008139">
    <property type="term" value="F:nuclear localization sequence binding"/>
    <property type="evidence" value="ECO:0007669"/>
    <property type="project" value="EnsemblFungi"/>
</dbReference>
<dbReference type="Gene3D" id="1.25.10.10">
    <property type="entry name" value="Leucine-rich Repeat Variant"/>
    <property type="match status" value="1"/>
</dbReference>
<evidence type="ECO:0000256" key="2">
    <source>
        <dbReference type="ARBA" id="ARBA00004496"/>
    </source>
</evidence>
<feature type="compositionally biased region" description="Acidic residues" evidence="8">
    <location>
        <begin position="325"/>
        <end position="335"/>
    </location>
</feature>
<comment type="subcellular location">
    <subcellularLocation>
        <location evidence="2">Cytoplasm</location>
    </subcellularLocation>
    <subcellularLocation>
        <location evidence="1">Nucleus</location>
    </subcellularLocation>
</comment>
<dbReference type="Proteomes" id="UP000094455">
    <property type="component" value="Unassembled WGS sequence"/>
</dbReference>
<evidence type="ECO:0000313" key="10">
    <source>
        <dbReference type="EMBL" id="ODQ48911.1"/>
    </source>
</evidence>
<dbReference type="SUPFAM" id="SSF48371">
    <property type="entry name" value="ARM repeat"/>
    <property type="match status" value="2"/>
</dbReference>
<feature type="region of interest" description="Disordered" evidence="8">
    <location>
        <begin position="315"/>
        <end position="335"/>
    </location>
</feature>
<evidence type="ECO:0000259" key="9">
    <source>
        <dbReference type="PROSITE" id="PS50166"/>
    </source>
</evidence>
<evidence type="ECO:0000256" key="8">
    <source>
        <dbReference type="SAM" id="MobiDB-lite"/>
    </source>
</evidence>
<keyword evidence="5" id="KW-0677">Repeat</keyword>
<dbReference type="GO" id="GO:0061608">
    <property type="term" value="F:nuclear import signal receptor activity"/>
    <property type="evidence" value="ECO:0007669"/>
    <property type="project" value="EnsemblFungi"/>
</dbReference>
<keyword evidence="7" id="KW-0539">Nucleus</keyword>
<evidence type="ECO:0000256" key="4">
    <source>
        <dbReference type="ARBA" id="ARBA00022490"/>
    </source>
</evidence>
<evidence type="ECO:0000313" key="11">
    <source>
        <dbReference type="Proteomes" id="UP000094455"/>
    </source>
</evidence>
<feature type="domain" description="Importin N-terminal" evidence="9">
    <location>
        <begin position="27"/>
        <end position="94"/>
    </location>
</feature>